<gene>
    <name evidence="1" type="ORF">NZH93_48260</name>
</gene>
<accession>A0A9X2VYT8</accession>
<organism evidence="1 2">
    <name type="scientific">Umezawaea endophytica</name>
    <dbReference type="NCBI Taxonomy" id="1654476"/>
    <lineage>
        <taxon>Bacteria</taxon>
        <taxon>Bacillati</taxon>
        <taxon>Actinomycetota</taxon>
        <taxon>Actinomycetes</taxon>
        <taxon>Pseudonocardiales</taxon>
        <taxon>Pseudonocardiaceae</taxon>
        <taxon>Umezawaea</taxon>
    </lineage>
</organism>
<sequence>MYGAQWARTAELGTKALARRIVLDVEYKYGLTHAPLDPDRPFGIAAWVYRAPSGDCIDFEVYGMTDSLLRDPQWSGQLRTDLGHLVARYNWVNRERPQDQRFGGGAVYLCTEAEERARDGRSGHVRVYRRWLGWLGRRFRPYLPVACD</sequence>
<dbReference type="EMBL" id="JANYMP010000051">
    <property type="protein sequence ID" value="MCS7484672.1"/>
    <property type="molecule type" value="Genomic_DNA"/>
</dbReference>
<evidence type="ECO:0000313" key="2">
    <source>
        <dbReference type="Proteomes" id="UP001141259"/>
    </source>
</evidence>
<reference evidence="1" key="1">
    <citation type="submission" date="2022-08" db="EMBL/GenBank/DDBJ databases">
        <authorList>
            <person name="Tistechok S."/>
            <person name="Samborskyy M."/>
            <person name="Roman I."/>
        </authorList>
    </citation>
    <scope>NUCLEOTIDE SEQUENCE</scope>
    <source>
        <strain evidence="1">DSM 103496</strain>
    </source>
</reference>
<dbReference type="RefSeq" id="WP_259630118.1">
    <property type="nucleotide sequence ID" value="NZ_JANYMP010000051.1"/>
</dbReference>
<name>A0A9X2VYT8_9PSEU</name>
<dbReference type="AlphaFoldDB" id="A0A9X2VYT8"/>
<evidence type="ECO:0000313" key="1">
    <source>
        <dbReference type="EMBL" id="MCS7484672.1"/>
    </source>
</evidence>
<comment type="caution">
    <text evidence="1">The sequence shown here is derived from an EMBL/GenBank/DDBJ whole genome shotgun (WGS) entry which is preliminary data.</text>
</comment>
<proteinExistence type="predicted"/>
<protein>
    <submittedName>
        <fullName evidence="1">Uncharacterized protein</fullName>
    </submittedName>
</protein>
<keyword evidence="2" id="KW-1185">Reference proteome</keyword>
<dbReference type="Proteomes" id="UP001141259">
    <property type="component" value="Unassembled WGS sequence"/>
</dbReference>